<organism evidence="1 2">
    <name type="scientific">Enterobacter roggenkampii</name>
    <dbReference type="NCBI Taxonomy" id="1812935"/>
    <lineage>
        <taxon>Bacteria</taxon>
        <taxon>Pseudomonadati</taxon>
        <taxon>Pseudomonadota</taxon>
        <taxon>Gammaproteobacteria</taxon>
        <taxon>Enterobacterales</taxon>
        <taxon>Enterobacteriaceae</taxon>
        <taxon>Enterobacter</taxon>
        <taxon>Enterobacter cloacae complex</taxon>
    </lineage>
</organism>
<dbReference type="Proteomes" id="UP000813349">
    <property type="component" value="Unassembled WGS sequence"/>
</dbReference>
<dbReference type="AlphaFoldDB" id="A0ABD4R025"/>
<reference evidence="1 2" key="1">
    <citation type="journal article" date="2021" name="Clin. Infect. Dis.">
        <title>Rapid development of cefiderocol resistance in carbapenem-resistant Enterobacter cloacae during therapy is associated with heterogeneous mutations in the catecholate siderophore receptor cira.</title>
        <authorList>
            <person name="Klein S."/>
            <person name="Boutin S."/>
            <person name="Kocer K."/>
            <person name="Fiedler M.O."/>
            <person name="Storzinger D."/>
            <person name="Weigand M.A."/>
            <person name="Tan B."/>
            <person name="Richter D."/>
            <person name="Rupp C."/>
            <person name="Mieth M."/>
            <person name="Mehrabi A."/>
            <person name="Hackert T."/>
            <person name="Zimmermann S."/>
            <person name="Heeg K."/>
            <person name="Nurjadi D."/>
        </authorList>
    </citation>
    <scope>NUCLEOTIDE SEQUENCE [LARGE SCALE GENOMIC DNA]</scope>
    <source>
        <strain evidence="1 2">BK34275</strain>
    </source>
</reference>
<comment type="caution">
    <text evidence="1">The sequence shown here is derived from an EMBL/GenBank/DDBJ whole genome shotgun (WGS) entry which is preliminary data.</text>
</comment>
<sequence length="69" mass="8103">MTDEDFRRNYPPEQYDYVHKSSRIKGSMGETEIDVYDIVSKETGKTVLTATYTEHTSHRPVKTTSSWDW</sequence>
<evidence type="ECO:0000313" key="1">
    <source>
        <dbReference type="EMBL" id="MBU3765074.1"/>
    </source>
</evidence>
<dbReference type="EMBL" id="JAFKCP010000001">
    <property type="protein sequence ID" value="MBU3765074.1"/>
    <property type="molecule type" value="Genomic_DNA"/>
</dbReference>
<protein>
    <submittedName>
        <fullName evidence="1">Uncharacterized protein</fullName>
    </submittedName>
</protein>
<accession>A0ABD4R025</accession>
<gene>
    <name evidence="1" type="ORF">J0A64_00380</name>
</gene>
<proteinExistence type="predicted"/>
<dbReference type="RefSeq" id="WP_129343986.1">
    <property type="nucleotide sequence ID" value="NZ_CP058637.1"/>
</dbReference>
<evidence type="ECO:0000313" key="2">
    <source>
        <dbReference type="Proteomes" id="UP000813349"/>
    </source>
</evidence>
<name>A0ABD4R025_9ENTR</name>